<dbReference type="Pfam" id="PF25502">
    <property type="entry name" value="DUF7915"/>
    <property type="match status" value="1"/>
</dbReference>
<feature type="domain" description="DUF7913" evidence="1">
    <location>
        <begin position="58"/>
        <end position="140"/>
    </location>
</feature>
<feature type="domain" description="DUF7915" evidence="2">
    <location>
        <begin position="176"/>
        <end position="319"/>
    </location>
</feature>
<evidence type="ECO:0000259" key="1">
    <source>
        <dbReference type="Pfam" id="PF25500"/>
    </source>
</evidence>
<accession>A0A830CGV6</accession>
<protein>
    <submittedName>
        <fullName evidence="3">Uncharacterized protein</fullName>
    </submittedName>
</protein>
<name>A0A830CGV6_9LAMI</name>
<gene>
    <name evidence="3" type="ORF">PHJA_001656700</name>
</gene>
<keyword evidence="4" id="KW-1185">Reference proteome</keyword>
<reference evidence="3" key="1">
    <citation type="submission" date="2020-07" db="EMBL/GenBank/DDBJ databases">
        <title>Ethylene signaling mediates host invasion by parasitic plants.</title>
        <authorList>
            <person name="Yoshida S."/>
        </authorList>
    </citation>
    <scope>NUCLEOTIDE SEQUENCE</scope>
    <source>
        <strain evidence="3">Okayama</strain>
    </source>
</reference>
<dbReference type="InterPro" id="IPR057235">
    <property type="entry name" value="DUF7913"/>
</dbReference>
<proteinExistence type="predicted"/>
<comment type="caution">
    <text evidence="3">The sequence shown here is derived from an EMBL/GenBank/DDBJ whole genome shotgun (WGS) entry which is preliminary data.</text>
</comment>
<dbReference type="InterPro" id="IPR057237">
    <property type="entry name" value="DUF7915"/>
</dbReference>
<organism evidence="3 4">
    <name type="scientific">Phtheirospermum japonicum</name>
    <dbReference type="NCBI Taxonomy" id="374723"/>
    <lineage>
        <taxon>Eukaryota</taxon>
        <taxon>Viridiplantae</taxon>
        <taxon>Streptophyta</taxon>
        <taxon>Embryophyta</taxon>
        <taxon>Tracheophyta</taxon>
        <taxon>Spermatophyta</taxon>
        <taxon>Magnoliopsida</taxon>
        <taxon>eudicotyledons</taxon>
        <taxon>Gunneridae</taxon>
        <taxon>Pentapetalae</taxon>
        <taxon>asterids</taxon>
        <taxon>lamiids</taxon>
        <taxon>Lamiales</taxon>
        <taxon>Orobanchaceae</taxon>
        <taxon>Orobanchaceae incertae sedis</taxon>
        <taxon>Phtheirospermum</taxon>
    </lineage>
</organism>
<dbReference type="PANTHER" id="PTHR33913">
    <property type="entry name" value="ALEURONE LAYER MORPHOGENESIS PROTEIN"/>
    <property type="match status" value="1"/>
</dbReference>
<dbReference type="OrthoDB" id="1909634at2759"/>
<dbReference type="AlphaFoldDB" id="A0A830CGV6"/>
<sequence>MDRGLRPAVDPRVGSAGVDGELEKKRRLIERVRRAITNAERKALFERCQRMASGSEIEANEMHAVVLLYNYHHRMQKPELKFLDFVSFCKLAVTLKPPLVSFMKLMNESEPKNSDIVDDHHLSLTEKAIKGACDIALALDASRDFPKIEGWPISKVAVLLIDSKKENCMLRFGDVTNGVWSLIEKEVNEPKINPEMLSGEKIGDKRKRNSFKALIYDKDFLNLAYDAVKDVTGIGSADLQHLGAHVTYSLSQEKSTVRFYMMQCSGSFSIKEEVSLKFLVESLQGPLAEKLDNGFWKTTTVIEFYHMLPYVEFISCWLSGCKKKITQTGTALDLPVPKNNGNDLDKNGFGTKVSSSEIIATENRAENGKVKSLVNHFQSTTKDGNDTDIDSEAKNKKSRVSFEVSDTDSKKMAIDDNGIEKFEKIHDIVVLDKDGDECGLKKMNTDELITETCSKSDDMIDTNPSSKIRVYHHRKKNNSTAQNDARVHEDGKNLKVNTVDSLTLHHAECGNEKVVSEDKGDVTILCDDVKVIASNVNQLAQFEDEIKHDLELQNVSASEELQIALSILYVKRQELYSQICNMEDTLASYENDIARIRDGGEVGLARECIKSILSGNYHSVFEHGTQNGDDKGNSVKSQREKQTGLSEIYFPGKSPCQVRLFRMCLLMEKRLSSIRRAVSSLNHVRQGSLLLLG</sequence>
<dbReference type="EMBL" id="BMAC01000375">
    <property type="protein sequence ID" value="GFP95123.1"/>
    <property type="molecule type" value="Genomic_DNA"/>
</dbReference>
<dbReference type="Pfam" id="PF25500">
    <property type="entry name" value="DUF7913"/>
    <property type="match status" value="1"/>
</dbReference>
<evidence type="ECO:0000259" key="2">
    <source>
        <dbReference type="Pfam" id="PF25502"/>
    </source>
</evidence>
<evidence type="ECO:0000313" key="3">
    <source>
        <dbReference type="EMBL" id="GFP95123.1"/>
    </source>
</evidence>
<dbReference type="Proteomes" id="UP000653305">
    <property type="component" value="Unassembled WGS sequence"/>
</dbReference>
<dbReference type="PANTHER" id="PTHR33913:SF1">
    <property type="entry name" value="DRBM DOMAIN-CONTAINING PROTEIN"/>
    <property type="match status" value="1"/>
</dbReference>
<evidence type="ECO:0000313" key="4">
    <source>
        <dbReference type="Proteomes" id="UP000653305"/>
    </source>
</evidence>